<dbReference type="InterPro" id="IPR001107">
    <property type="entry name" value="Band_7"/>
</dbReference>
<dbReference type="PANTHER" id="PTHR10264">
    <property type="entry name" value="BAND 7 PROTEIN-RELATED"/>
    <property type="match status" value="1"/>
</dbReference>
<dbReference type="InterPro" id="IPR036527">
    <property type="entry name" value="SCP2_sterol-bd_dom_sf"/>
</dbReference>
<reference evidence="3" key="3">
    <citation type="submission" date="2025-09" db="UniProtKB">
        <authorList>
            <consortium name="Ensembl"/>
        </authorList>
    </citation>
    <scope>IDENTIFICATION</scope>
</reference>
<dbReference type="InterPro" id="IPR003033">
    <property type="entry name" value="SCP2_sterol-bd_dom"/>
</dbReference>
<evidence type="ECO:0000313" key="4">
    <source>
        <dbReference type="Proteomes" id="UP000008672"/>
    </source>
</evidence>
<dbReference type="Pfam" id="PF01145">
    <property type="entry name" value="Band_7"/>
    <property type="match status" value="1"/>
</dbReference>
<dbReference type="eggNOG" id="KOG4170">
    <property type="taxonomic scope" value="Eukaryota"/>
</dbReference>
<comment type="similarity">
    <text evidence="1">Belongs to the band 7/mec-2 family.</text>
</comment>
<dbReference type="STRING" id="7897.ENSLACP00000005200"/>
<dbReference type="EMBL" id="AFYH01076938">
    <property type="status" value="NOT_ANNOTATED_CDS"/>
    <property type="molecule type" value="Genomic_DNA"/>
</dbReference>
<dbReference type="SUPFAM" id="SSF117892">
    <property type="entry name" value="Band 7/SPFH domain"/>
    <property type="match status" value="1"/>
</dbReference>
<accession>H3A6C9</accession>
<dbReference type="Pfam" id="PF02036">
    <property type="entry name" value="SCP2"/>
    <property type="match status" value="1"/>
</dbReference>
<dbReference type="SMART" id="SM00244">
    <property type="entry name" value="PHB"/>
    <property type="match status" value="1"/>
</dbReference>
<dbReference type="AlphaFoldDB" id="H3A6C9"/>
<sequence>FLFPEISFVLKCFFFFFFLQVVPNYERIVLFRLGRIRAAKGPGLVFLLPVIDQWQRVDLRTRAFSVPPCKVLLKDGAQVSVGADIQFRIWNPALSVVAVQDLNSCARITAQNAVTHTLLKKRLREIQTDKLRIGEYLAIEINDLTKAWGLEVDRVELILEAVLKPPEDSSSGPLIMPPAVPGMEGLAGPIQQLAMHFLSNSVAATNQSKVVCHVEELSRPRPLTQCMSVTYTVHSVLSQSTCHKIEEALRIGLTLPASKKKGTFIPFSAGIGSVSSGVIGQNPDVTLEVVEEDLQAMLTGDLRPLGAYMSGRLQVRGDLQTVLKLEEVIAAVRQQS</sequence>
<dbReference type="eggNOG" id="KOG2621">
    <property type="taxonomic scope" value="Eukaryota"/>
</dbReference>
<dbReference type="GO" id="GO:0005886">
    <property type="term" value="C:plasma membrane"/>
    <property type="evidence" value="ECO:0007669"/>
    <property type="project" value="InterPro"/>
</dbReference>
<keyword evidence="4" id="KW-1185">Reference proteome</keyword>
<name>H3A6C9_LATCH</name>
<dbReference type="InterPro" id="IPR036013">
    <property type="entry name" value="Band_7/SPFH_dom_sf"/>
</dbReference>
<feature type="domain" description="Band 7" evidence="2">
    <location>
        <begin position="17"/>
        <end position="180"/>
    </location>
</feature>
<dbReference type="EMBL" id="AFYH01076937">
    <property type="status" value="NOT_ANNOTATED_CDS"/>
    <property type="molecule type" value="Genomic_DNA"/>
</dbReference>
<dbReference type="Gene3D" id="3.30.479.30">
    <property type="entry name" value="Band 7 domain"/>
    <property type="match status" value="1"/>
</dbReference>
<reference evidence="3" key="2">
    <citation type="submission" date="2025-08" db="UniProtKB">
        <authorList>
            <consortium name="Ensembl"/>
        </authorList>
    </citation>
    <scope>IDENTIFICATION</scope>
</reference>
<gene>
    <name evidence="3" type="primary">STOML1</name>
</gene>
<protein>
    <submittedName>
        <fullName evidence="3">Stomatin like 1</fullName>
    </submittedName>
</protein>
<dbReference type="FunCoup" id="H3A6C9">
    <property type="interactions" value="118"/>
</dbReference>
<dbReference type="Proteomes" id="UP000008672">
    <property type="component" value="Unassembled WGS sequence"/>
</dbReference>
<dbReference type="Ensembl" id="ENSLACT00000005247.1">
    <property type="protein sequence ID" value="ENSLACP00000005200.1"/>
    <property type="gene ID" value="ENSLACG00000004620.1"/>
</dbReference>
<dbReference type="SUPFAM" id="SSF55718">
    <property type="entry name" value="SCP-like"/>
    <property type="match status" value="1"/>
</dbReference>
<evidence type="ECO:0000313" key="3">
    <source>
        <dbReference type="Ensembl" id="ENSLACP00000005200.1"/>
    </source>
</evidence>
<dbReference type="EMBL" id="AFYH01076936">
    <property type="status" value="NOT_ANNOTATED_CDS"/>
    <property type="molecule type" value="Genomic_DNA"/>
</dbReference>
<evidence type="ECO:0000259" key="2">
    <source>
        <dbReference type="SMART" id="SM00244"/>
    </source>
</evidence>
<proteinExistence type="inferred from homology"/>
<dbReference type="PANTHER" id="PTHR10264:SF130">
    <property type="entry name" value="STOMATIN-LIKE PROTEIN 1"/>
    <property type="match status" value="1"/>
</dbReference>
<dbReference type="Gene3D" id="3.30.1050.10">
    <property type="entry name" value="SCP2 sterol-binding domain"/>
    <property type="match status" value="1"/>
</dbReference>
<organism evidence="3 4">
    <name type="scientific">Latimeria chalumnae</name>
    <name type="common">Coelacanth</name>
    <dbReference type="NCBI Taxonomy" id="7897"/>
    <lineage>
        <taxon>Eukaryota</taxon>
        <taxon>Metazoa</taxon>
        <taxon>Chordata</taxon>
        <taxon>Craniata</taxon>
        <taxon>Vertebrata</taxon>
        <taxon>Euteleostomi</taxon>
        <taxon>Coelacanthiformes</taxon>
        <taxon>Coelacanthidae</taxon>
        <taxon>Latimeria</taxon>
    </lineage>
</organism>
<dbReference type="HOGENOM" id="CLU_049498_0_0_1"/>
<dbReference type="GeneTree" id="ENSGT01030000234614"/>
<dbReference type="InterPro" id="IPR043202">
    <property type="entry name" value="Band-7_stomatin-like"/>
</dbReference>
<dbReference type="FunFam" id="3.30.479.30:FF:000011">
    <property type="entry name" value="stomatin-like protein 1 isoform X1"/>
    <property type="match status" value="1"/>
</dbReference>
<dbReference type="Bgee" id="ENSLACG00000004620">
    <property type="expression patterns" value="Expressed in muscle tissue and 4 other cell types or tissues"/>
</dbReference>
<dbReference type="PRINTS" id="PR00721">
    <property type="entry name" value="STOMATIN"/>
</dbReference>
<dbReference type="OMA" id="WSCLRRF"/>
<evidence type="ECO:0000256" key="1">
    <source>
        <dbReference type="ARBA" id="ARBA00008164"/>
    </source>
</evidence>
<reference evidence="4" key="1">
    <citation type="submission" date="2011-08" db="EMBL/GenBank/DDBJ databases">
        <title>The draft genome of Latimeria chalumnae.</title>
        <authorList>
            <person name="Di Palma F."/>
            <person name="Alfoldi J."/>
            <person name="Johnson J."/>
            <person name="Berlin A."/>
            <person name="Gnerre S."/>
            <person name="Jaffe D."/>
            <person name="MacCallum I."/>
            <person name="Young S."/>
            <person name="Walker B.J."/>
            <person name="Lander E."/>
            <person name="Lindblad-Toh K."/>
        </authorList>
    </citation>
    <scope>NUCLEOTIDE SEQUENCE [LARGE SCALE GENOMIC DNA]</scope>
    <source>
        <strain evidence="4">Wild caught</strain>
    </source>
</reference>
<dbReference type="InParanoid" id="H3A6C9"/>
<dbReference type="InterPro" id="IPR001972">
    <property type="entry name" value="Stomatin_HflK_fam"/>
</dbReference>